<dbReference type="PRINTS" id="PR00039">
    <property type="entry name" value="HTHLYSR"/>
</dbReference>
<dbReference type="Pfam" id="PF00126">
    <property type="entry name" value="HTH_1"/>
    <property type="match status" value="1"/>
</dbReference>
<keyword evidence="3" id="KW-0238">DNA-binding</keyword>
<evidence type="ECO:0000256" key="4">
    <source>
        <dbReference type="ARBA" id="ARBA00023163"/>
    </source>
</evidence>
<gene>
    <name evidence="6" type="ORF">CVO77_08610</name>
</gene>
<sequence>MKQDLTIPHGALDGIEAFLRVAERRSFSAAAADLGVSPSAISQTVKALEARVGAPLFMRTTRSVGLTQAGEMFLERAAPAYTGLADAYEAARNLGNRPAGRLRINLMRGAVQPLFEPIIAGFVDAYPEIELEIYADDALADLSAGGFDAGVRMGESLDADVIAIRLTGPFRFVAAASPAYLDRFGRPETPEQLKDHRCIRFRLATGAMMPWTFARGNREVEVAVSGPVIVNDWIAALVAMRTGVAMGMLAEPMAKKMVETGELELVLSDYADATSGLFLYYPSRKQVMPKLRAFIDYVREYLPENITAAAG</sequence>
<dbReference type="GO" id="GO:0003700">
    <property type="term" value="F:DNA-binding transcription factor activity"/>
    <property type="evidence" value="ECO:0007669"/>
    <property type="project" value="InterPro"/>
</dbReference>
<feature type="domain" description="HTH lysR-type" evidence="5">
    <location>
        <begin position="12"/>
        <end position="67"/>
    </location>
</feature>
<evidence type="ECO:0000313" key="7">
    <source>
        <dbReference type="Proteomes" id="UP000238954"/>
    </source>
</evidence>
<dbReference type="PROSITE" id="PS50931">
    <property type="entry name" value="HTH_LYSR"/>
    <property type="match status" value="1"/>
</dbReference>
<evidence type="ECO:0000256" key="1">
    <source>
        <dbReference type="ARBA" id="ARBA00009437"/>
    </source>
</evidence>
<dbReference type="CDD" id="cd08474">
    <property type="entry name" value="PBP2_CrgA_like_5"/>
    <property type="match status" value="1"/>
</dbReference>
<name>A0A2S8B7X4_9SPHN</name>
<dbReference type="GO" id="GO:0003677">
    <property type="term" value="F:DNA binding"/>
    <property type="evidence" value="ECO:0007669"/>
    <property type="project" value="UniProtKB-KW"/>
</dbReference>
<proteinExistence type="inferred from homology"/>
<dbReference type="FunFam" id="1.10.10.10:FF:000001">
    <property type="entry name" value="LysR family transcriptional regulator"/>
    <property type="match status" value="1"/>
</dbReference>
<dbReference type="Gene3D" id="1.10.10.10">
    <property type="entry name" value="Winged helix-like DNA-binding domain superfamily/Winged helix DNA-binding domain"/>
    <property type="match status" value="1"/>
</dbReference>
<dbReference type="EMBL" id="PHFW01000002">
    <property type="protein sequence ID" value="PQM28512.1"/>
    <property type="molecule type" value="Genomic_DNA"/>
</dbReference>
<dbReference type="InterPro" id="IPR005119">
    <property type="entry name" value="LysR_subst-bd"/>
</dbReference>
<accession>A0A2S8B7X4</accession>
<dbReference type="OrthoDB" id="9813056at2"/>
<evidence type="ECO:0000256" key="2">
    <source>
        <dbReference type="ARBA" id="ARBA00023015"/>
    </source>
</evidence>
<protein>
    <submittedName>
        <fullName evidence="6">LysR family transcriptional regulator</fullName>
    </submittedName>
</protein>
<keyword evidence="2" id="KW-0805">Transcription regulation</keyword>
<evidence type="ECO:0000259" key="5">
    <source>
        <dbReference type="PROSITE" id="PS50931"/>
    </source>
</evidence>
<dbReference type="InterPro" id="IPR000847">
    <property type="entry name" value="LysR_HTH_N"/>
</dbReference>
<dbReference type="InterPro" id="IPR058163">
    <property type="entry name" value="LysR-type_TF_proteobact-type"/>
</dbReference>
<dbReference type="RefSeq" id="WP_105998680.1">
    <property type="nucleotide sequence ID" value="NZ_CM009578.1"/>
</dbReference>
<dbReference type="InterPro" id="IPR036388">
    <property type="entry name" value="WH-like_DNA-bd_sf"/>
</dbReference>
<dbReference type="Proteomes" id="UP000238954">
    <property type="component" value="Chromosome"/>
</dbReference>
<evidence type="ECO:0000313" key="6">
    <source>
        <dbReference type="EMBL" id="PQM28512.1"/>
    </source>
</evidence>
<dbReference type="SUPFAM" id="SSF53850">
    <property type="entry name" value="Periplasmic binding protein-like II"/>
    <property type="match status" value="1"/>
</dbReference>
<dbReference type="SUPFAM" id="SSF46785">
    <property type="entry name" value="Winged helix' DNA-binding domain"/>
    <property type="match status" value="1"/>
</dbReference>
<dbReference type="InterPro" id="IPR036390">
    <property type="entry name" value="WH_DNA-bd_sf"/>
</dbReference>
<dbReference type="Pfam" id="PF03466">
    <property type="entry name" value="LysR_substrate"/>
    <property type="match status" value="1"/>
</dbReference>
<organism evidence="6 7">
    <name type="scientific">Sphingopyxis lindanitolerans</name>
    <dbReference type="NCBI Taxonomy" id="2054227"/>
    <lineage>
        <taxon>Bacteria</taxon>
        <taxon>Pseudomonadati</taxon>
        <taxon>Pseudomonadota</taxon>
        <taxon>Alphaproteobacteria</taxon>
        <taxon>Sphingomonadales</taxon>
        <taxon>Sphingomonadaceae</taxon>
        <taxon>Sphingopyxis</taxon>
    </lineage>
</organism>
<dbReference type="AlphaFoldDB" id="A0A2S8B7X4"/>
<comment type="similarity">
    <text evidence="1">Belongs to the LysR transcriptional regulatory family.</text>
</comment>
<keyword evidence="7" id="KW-1185">Reference proteome</keyword>
<dbReference type="PANTHER" id="PTHR30537">
    <property type="entry name" value="HTH-TYPE TRANSCRIPTIONAL REGULATOR"/>
    <property type="match status" value="1"/>
</dbReference>
<comment type="caution">
    <text evidence="6">The sequence shown here is derived from an EMBL/GenBank/DDBJ whole genome shotgun (WGS) entry which is preliminary data.</text>
</comment>
<dbReference type="Gene3D" id="3.40.190.290">
    <property type="match status" value="1"/>
</dbReference>
<reference evidence="7" key="1">
    <citation type="submission" date="2017-11" db="EMBL/GenBank/DDBJ databases">
        <title>The complete genome sequence of Sphingopyxis pomeranensis sp. nov. strain WS5A3p.</title>
        <authorList>
            <person name="Kaminski M.A."/>
        </authorList>
    </citation>
    <scope>NUCLEOTIDE SEQUENCE [LARGE SCALE GENOMIC DNA]</scope>
    <source>
        <strain evidence="7">WS5A3p</strain>
    </source>
</reference>
<evidence type="ECO:0000256" key="3">
    <source>
        <dbReference type="ARBA" id="ARBA00023125"/>
    </source>
</evidence>
<dbReference type="PANTHER" id="PTHR30537:SF5">
    <property type="entry name" value="HTH-TYPE TRANSCRIPTIONAL ACTIVATOR TTDR-RELATED"/>
    <property type="match status" value="1"/>
</dbReference>
<keyword evidence="4" id="KW-0804">Transcription</keyword>